<dbReference type="AlphaFoldDB" id="A0A1M2VDJ4"/>
<keyword evidence="2" id="KW-1185">Reference proteome</keyword>
<organism evidence="1 2">
    <name type="scientific">Trametes pubescens</name>
    <name type="common">White-rot fungus</name>
    <dbReference type="NCBI Taxonomy" id="154538"/>
    <lineage>
        <taxon>Eukaryota</taxon>
        <taxon>Fungi</taxon>
        <taxon>Dikarya</taxon>
        <taxon>Basidiomycota</taxon>
        <taxon>Agaricomycotina</taxon>
        <taxon>Agaricomycetes</taxon>
        <taxon>Polyporales</taxon>
        <taxon>Polyporaceae</taxon>
        <taxon>Trametes</taxon>
    </lineage>
</organism>
<proteinExistence type="predicted"/>
<dbReference type="Gene3D" id="3.80.10.10">
    <property type="entry name" value="Ribonuclease Inhibitor"/>
    <property type="match status" value="1"/>
</dbReference>
<reference evidence="1 2" key="1">
    <citation type="submission" date="2016-10" db="EMBL/GenBank/DDBJ databases">
        <title>Genome sequence of the basidiomycete white-rot fungus Trametes pubescens.</title>
        <authorList>
            <person name="Makela M.R."/>
            <person name="Granchi Z."/>
            <person name="Peng M."/>
            <person name="De Vries R.P."/>
            <person name="Grigoriev I."/>
            <person name="Riley R."/>
            <person name="Hilden K."/>
        </authorList>
    </citation>
    <scope>NUCLEOTIDE SEQUENCE [LARGE SCALE GENOMIC DNA]</scope>
    <source>
        <strain evidence="1 2">FBCC735</strain>
    </source>
</reference>
<name>A0A1M2VDJ4_TRAPU</name>
<comment type="caution">
    <text evidence="1">The sequence shown here is derived from an EMBL/GenBank/DDBJ whole genome shotgun (WGS) entry which is preliminary data.</text>
</comment>
<evidence type="ECO:0008006" key="3">
    <source>
        <dbReference type="Google" id="ProtNLM"/>
    </source>
</evidence>
<evidence type="ECO:0000313" key="1">
    <source>
        <dbReference type="EMBL" id="OJT05608.1"/>
    </source>
</evidence>
<dbReference type="SUPFAM" id="SSF52047">
    <property type="entry name" value="RNI-like"/>
    <property type="match status" value="1"/>
</dbReference>
<dbReference type="InterPro" id="IPR032675">
    <property type="entry name" value="LRR_dom_sf"/>
</dbReference>
<dbReference type="Proteomes" id="UP000184267">
    <property type="component" value="Unassembled WGS sequence"/>
</dbReference>
<evidence type="ECO:0000313" key="2">
    <source>
        <dbReference type="Proteomes" id="UP000184267"/>
    </source>
</evidence>
<dbReference type="EMBL" id="MNAD01001418">
    <property type="protein sequence ID" value="OJT05608.1"/>
    <property type="molecule type" value="Genomic_DNA"/>
</dbReference>
<sequence>MEEIVRLIVAELPEPETSLSSPLESPMSSAARHTLYALCQTSTRFFHPAARILWRTVKNAELLLHVLYADFPDGPLEMSPAEARLWRYRQERRSRCTKLVSEFNMASRSTKMNLLELTLDIPSIIHVPSSILRGFGNLRHVDVRMVITSPHLGNSIPLVSEHSVLDVIHVEKLELLWTEGSDAQALLEEITLENLRELAVTTAEDPSVQFLHELGFLAEKTSINLTVIDILSVQSRWVQISNTNFLSFLNPLLCRRHLRHVTIVLTGYRFTFLPDDLEAVAKAWPELRELSLSFELLRYDILPNLQDDIPRIVHTCPLLELLHIPGIAAYPGSGTLALPFCHTSRLRHMSSDVAILQRNLLDIAFALQDAFPELTQLGSPDSDEVHWNEVHALLWALKNGDYELILEHLLRYLRAGVYVELP</sequence>
<protein>
    <recommendedName>
        <fullName evidence="3">F-box domain-containing protein</fullName>
    </recommendedName>
</protein>
<accession>A0A1M2VDJ4</accession>
<gene>
    <name evidence="1" type="ORF">TRAPUB_3573</name>
</gene>